<feature type="region of interest" description="Disordered" evidence="1">
    <location>
        <begin position="374"/>
        <end position="394"/>
    </location>
</feature>
<evidence type="ECO:0000313" key="2">
    <source>
        <dbReference type="EMBL" id="AWM77082.1"/>
    </source>
</evidence>
<name>A0A2Z3HP72_9CAUL</name>
<keyword evidence="3" id="KW-1185">Reference proteome</keyword>
<proteinExistence type="predicted"/>
<dbReference type="AlphaFoldDB" id="A0A2Z3HP72"/>
<dbReference type="Proteomes" id="UP000247763">
    <property type="component" value="Chromosome"/>
</dbReference>
<dbReference type="EMBL" id="CP029479">
    <property type="protein sequence ID" value="AWM77082.1"/>
    <property type="molecule type" value="Genomic_DNA"/>
</dbReference>
<evidence type="ECO:0000256" key="1">
    <source>
        <dbReference type="SAM" id="MobiDB-lite"/>
    </source>
</evidence>
<sequence length="434" mass="45553">MLAFGGPSRLEVWRGGELADATPQGLAPGAADGSGGRGYGTGAWGVGAWSEPSDGELAPRTWSLAAWGETLLAAPRDGTLYQWSPGPGGRARPLAGAPARMSAMLVSATDQVFALGCTEEVSGRFNPLCIRHGSVRRLDQWTTAADTTAREYVLPGGGRIVGGRTLGPHLLVWTTHALFLGVFTGSPGQPWRFDRVGQACGLIGPNAATVSGQTAFWLGPDLQVWRYALGGAPESLGCPLRTDLAENLAAGQGDKVFASTLSAFSEVRFDYPDRRDGAENSRCLLLSLADGAWSRGATPRTAMIDAGPAEHPVATAPDGSMFWCERGASADGAPFAWFLESADQVLDEDRTALVRGVWPDLAGQQGPVVLEVSARRTPQGPERRAPPAALAPGQARTDLRLSGRLFRVRLSGFSSPTAGRIGKLVFDLAPAGGR</sequence>
<protein>
    <submittedName>
        <fullName evidence="2">Uncharacterized protein</fullName>
    </submittedName>
</protein>
<gene>
    <name evidence="2" type="ORF">HYN04_04495</name>
</gene>
<organism evidence="2 3">
    <name type="scientific">Phenylobacterium parvum</name>
    <dbReference type="NCBI Taxonomy" id="2201350"/>
    <lineage>
        <taxon>Bacteria</taxon>
        <taxon>Pseudomonadati</taxon>
        <taxon>Pseudomonadota</taxon>
        <taxon>Alphaproteobacteria</taxon>
        <taxon>Caulobacterales</taxon>
        <taxon>Caulobacteraceae</taxon>
        <taxon>Phenylobacterium</taxon>
    </lineage>
</organism>
<accession>A0A2Z3HP72</accession>
<evidence type="ECO:0000313" key="3">
    <source>
        <dbReference type="Proteomes" id="UP000247763"/>
    </source>
</evidence>
<dbReference type="OrthoDB" id="7208978at2"/>
<dbReference type="KEGG" id="phb:HYN04_04495"/>
<reference evidence="3" key="1">
    <citation type="submission" date="2018-05" db="EMBL/GenBank/DDBJ databases">
        <title>Genome sequencing of Phenylobacterium sp. HYN0004.</title>
        <authorList>
            <person name="Yi H."/>
            <person name="Baek C."/>
        </authorList>
    </citation>
    <scope>NUCLEOTIDE SEQUENCE [LARGE SCALE GENOMIC DNA]</scope>
    <source>
        <strain evidence="3">HYN0004</strain>
    </source>
</reference>